<dbReference type="InterPro" id="IPR002347">
    <property type="entry name" value="SDR_fam"/>
</dbReference>
<dbReference type="PANTHER" id="PTHR43008:SF7">
    <property type="entry name" value="SHORT CHAIN DEHYDROGENASE_REDUCTASE (AFU_ORTHOLOGUE AFUA_2G00830)"/>
    <property type="match status" value="1"/>
</dbReference>
<evidence type="ECO:0000313" key="4">
    <source>
        <dbReference type="EMBL" id="CEQ41270.1"/>
    </source>
</evidence>
<accession>A0A0D6ENW8</accession>
<dbReference type="InterPro" id="IPR036291">
    <property type="entry name" value="NAD(P)-bd_dom_sf"/>
</dbReference>
<dbReference type="CDD" id="cd05233">
    <property type="entry name" value="SDR_c"/>
    <property type="match status" value="1"/>
</dbReference>
<proteinExistence type="inferred from homology"/>
<dbReference type="Gene3D" id="3.40.50.720">
    <property type="entry name" value="NAD(P)-binding Rossmann-like Domain"/>
    <property type="match status" value="1"/>
</dbReference>
<dbReference type="Pfam" id="PF00106">
    <property type="entry name" value="adh_short"/>
    <property type="match status" value="1"/>
</dbReference>
<dbReference type="InterPro" id="IPR020904">
    <property type="entry name" value="Sc_DH/Rdtase_CS"/>
</dbReference>
<gene>
    <name evidence="4" type="primary">SPOSA6832_02977</name>
</gene>
<keyword evidence="2" id="KW-0521">NADP</keyword>
<evidence type="ECO:0000256" key="2">
    <source>
        <dbReference type="ARBA" id="ARBA00022857"/>
    </source>
</evidence>
<dbReference type="GO" id="GO:0050664">
    <property type="term" value="F:oxidoreductase activity, acting on NAD(P)H, oxygen as acceptor"/>
    <property type="evidence" value="ECO:0007669"/>
    <property type="project" value="TreeGrafter"/>
</dbReference>
<dbReference type="Proteomes" id="UP000243876">
    <property type="component" value="Unassembled WGS sequence"/>
</dbReference>
<keyword evidence="3" id="KW-0560">Oxidoreductase</keyword>
<dbReference type="OrthoDB" id="5307821at2759"/>
<sequence>MHPALKPNAVAVVTGAALGGIGFEVASICLTRFNMKTVLVDLSTEALAKTAEALVTAGVPEENFVTRVVDVADASAVQKLADDIYGSHGKVDFLALNAGISMPSKSFGGDLEAWNKIMSVNFGGVLNGTQAFVERMVAQDQPAAVVITGSKQGITNPPGNPAYNASKAAVKSLAEGLAHSLIPTKVTAHLLVPGWVQSKLTSPGGIVDPAKKPAGAWTAAQAAEELFSRLDEFYIICPDSEPRMPVSVCVCKPVLTVSGRTDDAYWELDQVRMAYNLDDILLKRPALSRWHPEYSPGYEKYVQDKLGKK</sequence>
<dbReference type="EMBL" id="CENE01000013">
    <property type="protein sequence ID" value="CEQ41270.1"/>
    <property type="molecule type" value="Genomic_DNA"/>
</dbReference>
<name>A0A0D6ENW8_SPOSA</name>
<dbReference type="AlphaFoldDB" id="A0A0D6ENW8"/>
<dbReference type="SUPFAM" id="SSF51735">
    <property type="entry name" value="NAD(P)-binding Rossmann-fold domains"/>
    <property type="match status" value="1"/>
</dbReference>
<reference evidence="5" key="1">
    <citation type="submission" date="2015-02" db="EMBL/GenBank/DDBJ databases">
        <authorList>
            <person name="Gon?alves P."/>
        </authorList>
    </citation>
    <scope>NUCLEOTIDE SEQUENCE [LARGE SCALE GENOMIC DNA]</scope>
</reference>
<organism evidence="4 5">
    <name type="scientific">Sporidiobolus salmonicolor</name>
    <name type="common">Yeast-like fungus</name>
    <name type="synonym">Sporobolomyces salmonicolor</name>
    <dbReference type="NCBI Taxonomy" id="5005"/>
    <lineage>
        <taxon>Eukaryota</taxon>
        <taxon>Fungi</taxon>
        <taxon>Dikarya</taxon>
        <taxon>Basidiomycota</taxon>
        <taxon>Pucciniomycotina</taxon>
        <taxon>Microbotryomycetes</taxon>
        <taxon>Sporidiobolales</taxon>
        <taxon>Sporidiobolaceae</taxon>
        <taxon>Sporobolomyces</taxon>
    </lineage>
</organism>
<comment type="similarity">
    <text evidence="1">Belongs to the short-chain dehydrogenases/reductases (SDR) family.</text>
</comment>
<feature type="non-terminal residue" evidence="4">
    <location>
        <position position="1"/>
    </location>
</feature>
<evidence type="ECO:0000313" key="5">
    <source>
        <dbReference type="Proteomes" id="UP000243876"/>
    </source>
</evidence>
<protein>
    <submittedName>
        <fullName evidence="4">SPOSA6832_02977-mRNA-1:cds</fullName>
    </submittedName>
</protein>
<dbReference type="PRINTS" id="PR00081">
    <property type="entry name" value="GDHRDH"/>
</dbReference>
<evidence type="ECO:0000256" key="1">
    <source>
        <dbReference type="ARBA" id="ARBA00006484"/>
    </source>
</evidence>
<keyword evidence="5" id="KW-1185">Reference proteome</keyword>
<dbReference type="PANTHER" id="PTHR43008">
    <property type="entry name" value="BENZIL REDUCTASE"/>
    <property type="match status" value="1"/>
</dbReference>
<dbReference type="GO" id="GO:0016616">
    <property type="term" value="F:oxidoreductase activity, acting on the CH-OH group of donors, NAD or NADP as acceptor"/>
    <property type="evidence" value="ECO:0007669"/>
    <property type="project" value="UniProtKB-ARBA"/>
</dbReference>
<dbReference type="PROSITE" id="PS00061">
    <property type="entry name" value="ADH_SHORT"/>
    <property type="match status" value="1"/>
</dbReference>
<evidence type="ECO:0000256" key="3">
    <source>
        <dbReference type="ARBA" id="ARBA00023002"/>
    </source>
</evidence>